<name>A0ABW9ZZH4_9BACT</name>
<feature type="transmembrane region" description="Helical" evidence="6">
    <location>
        <begin position="218"/>
        <end position="238"/>
    </location>
</feature>
<evidence type="ECO:0000256" key="4">
    <source>
        <dbReference type="ARBA" id="ARBA00022989"/>
    </source>
</evidence>
<evidence type="ECO:0000256" key="2">
    <source>
        <dbReference type="ARBA" id="ARBA00022475"/>
    </source>
</evidence>
<keyword evidence="2" id="KW-1003">Cell membrane</keyword>
<feature type="transmembrane region" description="Helical" evidence="6">
    <location>
        <begin position="96"/>
        <end position="116"/>
    </location>
</feature>
<feature type="transmembrane region" description="Helical" evidence="6">
    <location>
        <begin position="250"/>
        <end position="267"/>
    </location>
</feature>
<feature type="transmembrane region" description="Helical" evidence="6">
    <location>
        <begin position="123"/>
        <end position="142"/>
    </location>
</feature>
<gene>
    <name evidence="8" type="ORF">GWC95_18620</name>
</gene>
<organism evidence="8 9">
    <name type="scientific">Sediminibacterium roseum</name>
    <dbReference type="NCBI Taxonomy" id="1978412"/>
    <lineage>
        <taxon>Bacteria</taxon>
        <taxon>Pseudomonadati</taxon>
        <taxon>Bacteroidota</taxon>
        <taxon>Chitinophagia</taxon>
        <taxon>Chitinophagales</taxon>
        <taxon>Chitinophagaceae</taxon>
        <taxon>Sediminibacterium</taxon>
    </lineage>
</organism>
<comment type="subcellular location">
    <subcellularLocation>
        <location evidence="1">Cell membrane</location>
        <topology evidence="1">Multi-pass membrane protein</topology>
    </subcellularLocation>
</comment>
<evidence type="ECO:0000256" key="5">
    <source>
        <dbReference type="ARBA" id="ARBA00023136"/>
    </source>
</evidence>
<feature type="transmembrane region" description="Helical" evidence="6">
    <location>
        <begin position="36"/>
        <end position="56"/>
    </location>
</feature>
<keyword evidence="9" id="KW-1185">Reference proteome</keyword>
<evidence type="ECO:0000256" key="3">
    <source>
        <dbReference type="ARBA" id="ARBA00022692"/>
    </source>
</evidence>
<dbReference type="Pfam" id="PF00892">
    <property type="entry name" value="EamA"/>
    <property type="match status" value="2"/>
</dbReference>
<evidence type="ECO:0000256" key="1">
    <source>
        <dbReference type="ARBA" id="ARBA00004651"/>
    </source>
</evidence>
<feature type="transmembrane region" description="Helical" evidence="6">
    <location>
        <begin position="68"/>
        <end position="90"/>
    </location>
</feature>
<dbReference type="InterPro" id="IPR000620">
    <property type="entry name" value="EamA_dom"/>
</dbReference>
<keyword evidence="5 6" id="KW-0472">Membrane</keyword>
<keyword evidence="4 6" id="KW-1133">Transmembrane helix</keyword>
<dbReference type="EMBL" id="JAACJS010000015">
    <property type="protein sequence ID" value="NCI51945.1"/>
    <property type="molecule type" value="Genomic_DNA"/>
</dbReference>
<protein>
    <submittedName>
        <fullName evidence="8">DMT family transporter</fullName>
    </submittedName>
</protein>
<accession>A0ABW9ZZH4</accession>
<dbReference type="Proteomes" id="UP000753802">
    <property type="component" value="Unassembled WGS sequence"/>
</dbReference>
<feature type="domain" description="EamA" evidence="7">
    <location>
        <begin position="154"/>
        <end position="290"/>
    </location>
</feature>
<evidence type="ECO:0000259" key="7">
    <source>
        <dbReference type="Pfam" id="PF00892"/>
    </source>
</evidence>
<evidence type="ECO:0000256" key="6">
    <source>
        <dbReference type="SAM" id="Phobius"/>
    </source>
</evidence>
<dbReference type="InterPro" id="IPR037185">
    <property type="entry name" value="EmrE-like"/>
</dbReference>
<dbReference type="RefSeq" id="WP_161820209.1">
    <property type="nucleotide sequence ID" value="NZ_JAACJS010000015.1"/>
</dbReference>
<feature type="transmembrane region" description="Helical" evidence="6">
    <location>
        <begin position="273"/>
        <end position="291"/>
    </location>
</feature>
<dbReference type="InterPro" id="IPR050638">
    <property type="entry name" value="AA-Vitamin_Transporters"/>
</dbReference>
<dbReference type="PANTHER" id="PTHR32322:SF18">
    <property type="entry name" value="S-ADENOSYLMETHIONINE_S-ADENOSYLHOMOCYSTEINE TRANSPORTER"/>
    <property type="match status" value="1"/>
</dbReference>
<feature type="domain" description="EamA" evidence="7">
    <location>
        <begin position="8"/>
        <end position="140"/>
    </location>
</feature>
<keyword evidence="3 6" id="KW-0812">Transmembrane</keyword>
<dbReference type="SUPFAM" id="SSF103481">
    <property type="entry name" value="Multidrug resistance efflux transporter EmrE"/>
    <property type="match status" value="2"/>
</dbReference>
<reference evidence="8 9" key="1">
    <citation type="submission" date="2020-01" db="EMBL/GenBank/DDBJ databases">
        <title>Genome analysis.</title>
        <authorList>
            <person name="Wu S."/>
            <person name="Wang G."/>
        </authorList>
    </citation>
    <scope>NUCLEOTIDE SEQUENCE [LARGE SCALE GENOMIC DNA]</scope>
    <source>
        <strain evidence="8 9">SYL130</strain>
    </source>
</reference>
<sequence>MTRNTKAHAAVLSANFIFGTNYALVKYIAPGYLHPFALNVVRILVSLSLFWILFLFKPAVTKIQRKHLPRFLLCALTGVVINQIFFITGVSLTTPIHSSLLSLATPIFITLIAAWLLKEGFTFLKFSGLVLGIAGAAILVLLKDSTHSGNNILLGDLMVLINAVSYAFYLVLVRPLMKTYTGIQVLRWIFTFGALVILPFGMNKFLATDWQAFHLTQWLALAFVGVGATFLAYLFNVYGISVIGASSTGAYIYTQPVFAAVIAIIFAGEQFSLVKLIAAILIFTGVYLANFRKQADQDLG</sequence>
<feature type="transmembrane region" description="Helical" evidence="6">
    <location>
        <begin position="7"/>
        <end position="24"/>
    </location>
</feature>
<feature type="transmembrane region" description="Helical" evidence="6">
    <location>
        <begin position="154"/>
        <end position="173"/>
    </location>
</feature>
<proteinExistence type="predicted"/>
<evidence type="ECO:0000313" key="9">
    <source>
        <dbReference type="Proteomes" id="UP000753802"/>
    </source>
</evidence>
<feature type="transmembrane region" description="Helical" evidence="6">
    <location>
        <begin position="185"/>
        <end position="206"/>
    </location>
</feature>
<evidence type="ECO:0000313" key="8">
    <source>
        <dbReference type="EMBL" id="NCI51945.1"/>
    </source>
</evidence>
<comment type="caution">
    <text evidence="8">The sequence shown here is derived from an EMBL/GenBank/DDBJ whole genome shotgun (WGS) entry which is preliminary data.</text>
</comment>
<dbReference type="PANTHER" id="PTHR32322">
    <property type="entry name" value="INNER MEMBRANE TRANSPORTER"/>
    <property type="match status" value="1"/>
</dbReference>